<proteinExistence type="predicted"/>
<dbReference type="PANTHER" id="PTHR46890">
    <property type="entry name" value="NON-LTR RETROLELEMENT REVERSE TRANSCRIPTASE-LIKE PROTEIN-RELATED"/>
    <property type="match status" value="1"/>
</dbReference>
<sequence>METGLANLSINEEEEEILIVQEEPSIQKEVADYQLVGCFLTASIINFLAMKSTLVNLWHPVCGVQIRDLGEKRYLFKFFHYMDMERVLKGLPWTFNNHLLILCKLERGEDPMKIPLVFVPFWVQIHDVPVGLFFENFAKQLGNFVGVFLEYDASNLGKENRNYMRIRVQIDVRNPLKRKKQVMSSGIRSYVKFKYERLSLFCFFCGRLGHNDSYCEARMLLGVDIGEMGWDLTLRAPSRKALAMNSIWLREEGESRSDGSWMGNRTVGLNSMEGDSKESKKNSFDSILGFSLEGGGSSVGFGKEKLRSFQGKVAMEYDVEDETFIGDEGKKRNRVEMEETIFLSSAAAKSIKQMEIVRRRCGFLHGIEVAAKGTKGGLCLAWRTDTDLILRSFSKRHIDVLVEDKEKGVKWRFTGFYGSPYVQDRSDSWEVLKKLAVGLPRDERRMELFRKTLEDCHLYDVGFMGCWFNWERDNLPETNIQERLDRGVANTEWIVLFPEVKVQHLTHTFSDHCPILLDTMKYEDLGWISNFRFEAWWLMEESFINEVKILWENSSGELLQRLANLKEGLKKWAKRIQFNRKRSKRVLTEKLEELDVAERDDKTLAELIDTRISLNFEIEKDECYWEQRARTNWLKFGDKNTKFFHSQASQRKKRNFIDKLKNEEGGEMVFVQDIEVTARAYFQNLFSAGSRGNYDHILTGVERCIQEEDNQRLTAPYSKEEITEAVFGMGPTKAPGEDGLPAAFYQKCWQIVGEDVMAYCLRLLNGELEFRPISLCNVLYKIIAKVITNRLRNVIGKCIDEAQSAFVPGRLISDNVLLAYEVLHKLKLKNLGKKGFMAVKLDMSKAYDRVEWSFIEEIMVKMGFDLNWVKAIMNCVSTVSYSVIINGFRGVKFSPTRGLRQGDPLSPFLFLLCGEGLSSLLRSAMKRGIMKG</sequence>
<dbReference type="Pfam" id="PF14392">
    <property type="entry name" value="zf-CCHC_4"/>
    <property type="match status" value="1"/>
</dbReference>
<evidence type="ECO:0000313" key="4">
    <source>
        <dbReference type="EMBL" id="MBA0732666.1"/>
    </source>
</evidence>
<dbReference type="Pfam" id="PF00078">
    <property type="entry name" value="RVT_1"/>
    <property type="match status" value="1"/>
</dbReference>
<gene>
    <name evidence="4" type="ORF">Gogos_016742</name>
</gene>
<dbReference type="PANTHER" id="PTHR46890:SF48">
    <property type="entry name" value="RNA-DIRECTED DNA POLYMERASE"/>
    <property type="match status" value="1"/>
</dbReference>
<feature type="domain" description="Zinc knuckle CX2CX4HX4C" evidence="3">
    <location>
        <begin position="170"/>
        <end position="216"/>
    </location>
</feature>
<dbReference type="InterPro" id="IPR036691">
    <property type="entry name" value="Endo/exonu/phosph_ase_sf"/>
</dbReference>
<dbReference type="AlphaFoldDB" id="A0A7J9B8M9"/>
<dbReference type="Gene3D" id="3.60.10.10">
    <property type="entry name" value="Endonuclease/exonuclease/phosphatase"/>
    <property type="match status" value="1"/>
</dbReference>
<protein>
    <recommendedName>
        <fullName evidence="6">Reverse transcriptase</fullName>
    </recommendedName>
</protein>
<evidence type="ECO:0000259" key="2">
    <source>
        <dbReference type="Pfam" id="PF14111"/>
    </source>
</evidence>
<feature type="non-terminal residue" evidence="4">
    <location>
        <position position="932"/>
    </location>
</feature>
<dbReference type="InterPro" id="IPR025558">
    <property type="entry name" value="DUF4283"/>
</dbReference>
<feature type="domain" description="DUF4283" evidence="2">
    <location>
        <begin position="29"/>
        <end position="112"/>
    </location>
</feature>
<evidence type="ECO:0000259" key="3">
    <source>
        <dbReference type="Pfam" id="PF14392"/>
    </source>
</evidence>
<organism evidence="4 5">
    <name type="scientific">Gossypium gossypioides</name>
    <name type="common">Mexican cotton</name>
    <name type="synonym">Selera gossypioides</name>
    <dbReference type="NCBI Taxonomy" id="34282"/>
    <lineage>
        <taxon>Eukaryota</taxon>
        <taxon>Viridiplantae</taxon>
        <taxon>Streptophyta</taxon>
        <taxon>Embryophyta</taxon>
        <taxon>Tracheophyta</taxon>
        <taxon>Spermatophyta</taxon>
        <taxon>Magnoliopsida</taxon>
        <taxon>eudicotyledons</taxon>
        <taxon>Gunneridae</taxon>
        <taxon>Pentapetalae</taxon>
        <taxon>rosids</taxon>
        <taxon>malvids</taxon>
        <taxon>Malvales</taxon>
        <taxon>Malvaceae</taxon>
        <taxon>Malvoideae</taxon>
        <taxon>Gossypium</taxon>
    </lineage>
</organism>
<dbReference type="SUPFAM" id="SSF56672">
    <property type="entry name" value="DNA/RNA polymerases"/>
    <property type="match status" value="1"/>
</dbReference>
<evidence type="ECO:0000259" key="1">
    <source>
        <dbReference type="Pfam" id="PF00078"/>
    </source>
</evidence>
<feature type="domain" description="Reverse transcriptase" evidence="1">
    <location>
        <begin position="769"/>
        <end position="924"/>
    </location>
</feature>
<reference evidence="4 5" key="1">
    <citation type="journal article" date="2019" name="Genome Biol. Evol.">
        <title>Insights into the evolution of the New World diploid cottons (Gossypium, subgenus Houzingenia) based on genome sequencing.</title>
        <authorList>
            <person name="Grover C.E."/>
            <person name="Arick M.A. 2nd"/>
            <person name="Thrash A."/>
            <person name="Conover J.L."/>
            <person name="Sanders W.S."/>
            <person name="Peterson D.G."/>
            <person name="Frelichowski J.E."/>
            <person name="Scheffler J.A."/>
            <person name="Scheffler B.E."/>
            <person name="Wendel J.F."/>
        </authorList>
    </citation>
    <scope>NUCLEOTIDE SEQUENCE [LARGE SCALE GENOMIC DNA]</scope>
    <source>
        <strain evidence="4">5</strain>
        <tissue evidence="4">Leaf</tissue>
    </source>
</reference>
<dbReference type="EMBL" id="JABEZY010000001">
    <property type="protein sequence ID" value="MBA0732666.1"/>
    <property type="molecule type" value="Genomic_DNA"/>
</dbReference>
<dbReference type="Proteomes" id="UP000593579">
    <property type="component" value="Unassembled WGS sequence"/>
</dbReference>
<name>A0A7J9B8M9_GOSGO</name>
<dbReference type="OrthoDB" id="1707487at2759"/>
<dbReference type="InterPro" id="IPR043502">
    <property type="entry name" value="DNA/RNA_pol_sf"/>
</dbReference>
<dbReference type="InterPro" id="IPR000477">
    <property type="entry name" value="RT_dom"/>
</dbReference>
<dbReference type="InterPro" id="IPR052343">
    <property type="entry name" value="Retrotransposon-Effector_Assoc"/>
</dbReference>
<dbReference type="InterPro" id="IPR025836">
    <property type="entry name" value="Zn_knuckle_CX2CX4HX4C"/>
</dbReference>
<keyword evidence="5" id="KW-1185">Reference proteome</keyword>
<evidence type="ECO:0008006" key="6">
    <source>
        <dbReference type="Google" id="ProtNLM"/>
    </source>
</evidence>
<comment type="caution">
    <text evidence="4">The sequence shown here is derived from an EMBL/GenBank/DDBJ whole genome shotgun (WGS) entry which is preliminary data.</text>
</comment>
<dbReference type="Pfam" id="PF14111">
    <property type="entry name" value="DUF4283"/>
    <property type="match status" value="1"/>
</dbReference>
<evidence type="ECO:0000313" key="5">
    <source>
        <dbReference type="Proteomes" id="UP000593579"/>
    </source>
</evidence>
<dbReference type="SUPFAM" id="SSF56219">
    <property type="entry name" value="DNase I-like"/>
    <property type="match status" value="1"/>
</dbReference>
<dbReference type="CDD" id="cd01650">
    <property type="entry name" value="RT_nLTR_like"/>
    <property type="match status" value="1"/>
</dbReference>
<accession>A0A7J9B8M9</accession>